<evidence type="ECO:0000256" key="1">
    <source>
        <dbReference type="ARBA" id="ARBA00023015"/>
    </source>
</evidence>
<dbReference type="Gene3D" id="1.10.10.60">
    <property type="entry name" value="Homeodomain-like"/>
    <property type="match status" value="1"/>
</dbReference>
<dbReference type="SMART" id="SM00342">
    <property type="entry name" value="HTH_ARAC"/>
    <property type="match status" value="1"/>
</dbReference>
<sequence>MKEIFEFDSDAYASDEAFVRYRDLYASGTDVERTGAPFYARSRSWKLHRMMLFSRTYGGVSHRRAERVANDGFDHFVLHHVVSGQLSSGPYGKPVVVTAGESLLLDTREPMESASAGVRLITLNLGRASMRAAAGSLEHLHGRRIGAREGALLGAMLCTLVEQVPQLPAGAHATITRTLIDLLAVAINPAGAGASAEFYRLEHVRLDTVRRLIESRLEASDFSVQDIVNVTGMSRTALYRQFENFGGVARFIQKCRLQRLREWLDDRAFDHVALAELAPRLGFSGESHASRLFKQAFGITPGAYRAASIHGAKNPTVELMVRRWAHSLTEVA</sequence>
<dbReference type="Proteomes" id="UP001156627">
    <property type="component" value="Unassembled WGS sequence"/>
</dbReference>
<keyword evidence="6" id="KW-1185">Reference proteome</keyword>
<dbReference type="SUPFAM" id="SSF46689">
    <property type="entry name" value="Homeodomain-like"/>
    <property type="match status" value="1"/>
</dbReference>
<proteinExistence type="predicted"/>
<accession>A0ABQ5XGK9</accession>
<dbReference type="InterPro" id="IPR018060">
    <property type="entry name" value="HTH_AraC"/>
</dbReference>
<dbReference type="PROSITE" id="PS01124">
    <property type="entry name" value="HTH_ARAC_FAMILY_2"/>
    <property type="match status" value="1"/>
</dbReference>
<keyword evidence="1" id="KW-0805">Transcription regulation</keyword>
<dbReference type="Pfam" id="PF14525">
    <property type="entry name" value="AraC_binding_2"/>
    <property type="match status" value="1"/>
</dbReference>
<comment type="caution">
    <text evidence="5">The sequence shown here is derived from an EMBL/GenBank/DDBJ whole genome shotgun (WGS) entry which is preliminary data.</text>
</comment>
<dbReference type="Pfam" id="PF12833">
    <property type="entry name" value="HTH_18"/>
    <property type="match status" value="1"/>
</dbReference>
<dbReference type="InterPro" id="IPR050204">
    <property type="entry name" value="AraC_XylS_family_regulators"/>
</dbReference>
<dbReference type="RefSeq" id="WP_284334115.1">
    <property type="nucleotide sequence ID" value="NZ_BSOA01000050.1"/>
</dbReference>
<dbReference type="PANTHER" id="PTHR46796">
    <property type="entry name" value="HTH-TYPE TRANSCRIPTIONAL ACTIVATOR RHAS-RELATED"/>
    <property type="match status" value="1"/>
</dbReference>
<dbReference type="EMBL" id="BSOA01000050">
    <property type="protein sequence ID" value="GLQ90697.1"/>
    <property type="molecule type" value="Genomic_DNA"/>
</dbReference>
<protein>
    <recommendedName>
        <fullName evidence="4">HTH araC/xylS-type domain-containing protein</fullName>
    </recommendedName>
</protein>
<evidence type="ECO:0000256" key="3">
    <source>
        <dbReference type="ARBA" id="ARBA00023163"/>
    </source>
</evidence>
<evidence type="ECO:0000259" key="4">
    <source>
        <dbReference type="PROSITE" id="PS01124"/>
    </source>
</evidence>
<feature type="domain" description="HTH araC/xylS-type" evidence="4">
    <location>
        <begin position="207"/>
        <end position="307"/>
    </location>
</feature>
<dbReference type="InterPro" id="IPR009057">
    <property type="entry name" value="Homeodomain-like_sf"/>
</dbReference>
<gene>
    <name evidence="5" type="ORF">GCM10007898_42730</name>
</gene>
<organism evidence="5 6">
    <name type="scientific">Dyella flagellata</name>
    <dbReference type="NCBI Taxonomy" id="1867833"/>
    <lineage>
        <taxon>Bacteria</taxon>
        <taxon>Pseudomonadati</taxon>
        <taxon>Pseudomonadota</taxon>
        <taxon>Gammaproteobacteria</taxon>
        <taxon>Lysobacterales</taxon>
        <taxon>Rhodanobacteraceae</taxon>
        <taxon>Dyella</taxon>
    </lineage>
</organism>
<evidence type="ECO:0000313" key="5">
    <source>
        <dbReference type="EMBL" id="GLQ90697.1"/>
    </source>
</evidence>
<dbReference type="InterPro" id="IPR035418">
    <property type="entry name" value="AraC-bd_2"/>
</dbReference>
<keyword evidence="3" id="KW-0804">Transcription</keyword>
<dbReference type="PANTHER" id="PTHR46796:SF6">
    <property type="entry name" value="ARAC SUBFAMILY"/>
    <property type="match status" value="1"/>
</dbReference>
<evidence type="ECO:0000313" key="6">
    <source>
        <dbReference type="Proteomes" id="UP001156627"/>
    </source>
</evidence>
<reference evidence="6" key="1">
    <citation type="journal article" date="2019" name="Int. J. Syst. Evol. Microbiol.">
        <title>The Global Catalogue of Microorganisms (GCM) 10K type strain sequencing project: providing services to taxonomists for standard genome sequencing and annotation.</title>
        <authorList>
            <consortium name="The Broad Institute Genomics Platform"/>
            <consortium name="The Broad Institute Genome Sequencing Center for Infectious Disease"/>
            <person name="Wu L."/>
            <person name="Ma J."/>
        </authorList>
    </citation>
    <scope>NUCLEOTIDE SEQUENCE [LARGE SCALE GENOMIC DNA]</scope>
    <source>
        <strain evidence="6">NBRC 111981</strain>
    </source>
</reference>
<evidence type="ECO:0000256" key="2">
    <source>
        <dbReference type="ARBA" id="ARBA00023125"/>
    </source>
</evidence>
<keyword evidence="2" id="KW-0238">DNA-binding</keyword>
<name>A0ABQ5XGK9_9GAMM</name>